<feature type="non-terminal residue" evidence="2">
    <location>
        <position position="1"/>
    </location>
</feature>
<feature type="compositionally biased region" description="Polar residues" evidence="1">
    <location>
        <begin position="25"/>
        <end position="41"/>
    </location>
</feature>
<evidence type="ECO:0000313" key="3">
    <source>
        <dbReference type="Proteomes" id="UP000799777"/>
    </source>
</evidence>
<feature type="compositionally biased region" description="Acidic residues" evidence="1">
    <location>
        <begin position="79"/>
        <end position="89"/>
    </location>
</feature>
<protein>
    <submittedName>
        <fullName evidence="2">Uncharacterized protein</fullName>
    </submittedName>
</protein>
<feature type="non-terminal residue" evidence="2">
    <location>
        <position position="145"/>
    </location>
</feature>
<feature type="compositionally biased region" description="Basic and acidic residues" evidence="1">
    <location>
        <begin position="54"/>
        <end position="63"/>
    </location>
</feature>
<proteinExistence type="predicted"/>
<keyword evidence="3" id="KW-1185">Reference proteome</keyword>
<name>A0A9P4GYC7_9PLEO</name>
<feature type="region of interest" description="Disordered" evidence="1">
    <location>
        <begin position="1"/>
        <end position="145"/>
    </location>
</feature>
<evidence type="ECO:0000313" key="2">
    <source>
        <dbReference type="EMBL" id="KAF2023391.1"/>
    </source>
</evidence>
<dbReference type="Proteomes" id="UP000799777">
    <property type="component" value="Unassembled WGS sequence"/>
</dbReference>
<accession>A0A9P4GYC7</accession>
<reference evidence="2" key="1">
    <citation type="journal article" date="2020" name="Stud. Mycol.">
        <title>101 Dothideomycetes genomes: a test case for predicting lifestyles and emergence of pathogens.</title>
        <authorList>
            <person name="Haridas S."/>
            <person name="Albert R."/>
            <person name="Binder M."/>
            <person name="Bloem J."/>
            <person name="Labutti K."/>
            <person name="Salamov A."/>
            <person name="Andreopoulos B."/>
            <person name="Baker S."/>
            <person name="Barry K."/>
            <person name="Bills G."/>
            <person name="Bluhm B."/>
            <person name="Cannon C."/>
            <person name="Castanera R."/>
            <person name="Culley D."/>
            <person name="Daum C."/>
            <person name="Ezra D."/>
            <person name="Gonzalez J."/>
            <person name="Henrissat B."/>
            <person name="Kuo A."/>
            <person name="Liang C."/>
            <person name="Lipzen A."/>
            <person name="Lutzoni F."/>
            <person name="Magnuson J."/>
            <person name="Mondo S."/>
            <person name="Nolan M."/>
            <person name="Ohm R."/>
            <person name="Pangilinan J."/>
            <person name="Park H.-J."/>
            <person name="Ramirez L."/>
            <person name="Alfaro M."/>
            <person name="Sun H."/>
            <person name="Tritt A."/>
            <person name="Yoshinaga Y."/>
            <person name="Zwiers L.-H."/>
            <person name="Turgeon B."/>
            <person name="Goodwin S."/>
            <person name="Spatafora J."/>
            <person name="Crous P."/>
            <person name="Grigoriev I."/>
        </authorList>
    </citation>
    <scope>NUCLEOTIDE SEQUENCE</scope>
    <source>
        <strain evidence="2">CBS 110217</strain>
    </source>
</reference>
<dbReference type="OrthoDB" id="5310629at2759"/>
<evidence type="ECO:0000256" key="1">
    <source>
        <dbReference type="SAM" id="MobiDB-lite"/>
    </source>
</evidence>
<feature type="compositionally biased region" description="Low complexity" evidence="1">
    <location>
        <begin position="64"/>
        <end position="73"/>
    </location>
</feature>
<dbReference type="AlphaFoldDB" id="A0A9P4GYC7"/>
<gene>
    <name evidence="2" type="ORF">EK21DRAFT_29447</name>
</gene>
<sequence>LPPSSSDTPISPVTRSGTFPHKTSPAVTTQTPLINTATPSINAAPVELDGNVLSHEDLKRRTTEGSTSSSGAGVLSPVDQEDIDGEFLGEGESAGRGFREKRAAMLASRSKDPGVIVDVPQDPTAEEVEAAKSADGTVTPGLAGK</sequence>
<organism evidence="2 3">
    <name type="scientific">Setomelanomma holmii</name>
    <dbReference type="NCBI Taxonomy" id="210430"/>
    <lineage>
        <taxon>Eukaryota</taxon>
        <taxon>Fungi</taxon>
        <taxon>Dikarya</taxon>
        <taxon>Ascomycota</taxon>
        <taxon>Pezizomycotina</taxon>
        <taxon>Dothideomycetes</taxon>
        <taxon>Pleosporomycetidae</taxon>
        <taxon>Pleosporales</taxon>
        <taxon>Pleosporineae</taxon>
        <taxon>Phaeosphaeriaceae</taxon>
        <taxon>Setomelanomma</taxon>
    </lineage>
</organism>
<dbReference type="EMBL" id="ML978353">
    <property type="protein sequence ID" value="KAF2023391.1"/>
    <property type="molecule type" value="Genomic_DNA"/>
</dbReference>
<feature type="compositionally biased region" description="Polar residues" evidence="1">
    <location>
        <begin position="1"/>
        <end position="17"/>
    </location>
</feature>
<comment type="caution">
    <text evidence="2">The sequence shown here is derived from an EMBL/GenBank/DDBJ whole genome shotgun (WGS) entry which is preliminary data.</text>
</comment>